<dbReference type="AlphaFoldDB" id="A0A9N9AGG0"/>
<protein>
    <submittedName>
        <fullName evidence="2">18938_t:CDS:1</fullName>
    </submittedName>
</protein>
<comment type="caution">
    <text evidence="2">The sequence shown here is derived from an EMBL/GenBank/DDBJ whole genome shotgun (WGS) entry which is preliminary data.</text>
</comment>
<name>A0A9N9AGG0_9GLOM</name>
<dbReference type="Gene3D" id="3.50.4.10">
    <property type="entry name" value="Hepatocyte Growth Factor"/>
    <property type="match status" value="1"/>
</dbReference>
<dbReference type="EMBL" id="CAJVPZ010003559">
    <property type="protein sequence ID" value="CAG8532150.1"/>
    <property type="molecule type" value="Genomic_DNA"/>
</dbReference>
<feature type="chain" id="PRO_5040510477" evidence="1">
    <location>
        <begin position="27"/>
        <end position="155"/>
    </location>
</feature>
<organism evidence="2 3">
    <name type="scientific">Racocetra fulgida</name>
    <dbReference type="NCBI Taxonomy" id="60492"/>
    <lineage>
        <taxon>Eukaryota</taxon>
        <taxon>Fungi</taxon>
        <taxon>Fungi incertae sedis</taxon>
        <taxon>Mucoromycota</taxon>
        <taxon>Glomeromycotina</taxon>
        <taxon>Glomeromycetes</taxon>
        <taxon>Diversisporales</taxon>
        <taxon>Gigasporaceae</taxon>
        <taxon>Racocetra</taxon>
    </lineage>
</organism>
<proteinExistence type="predicted"/>
<dbReference type="Proteomes" id="UP000789396">
    <property type="component" value="Unassembled WGS sequence"/>
</dbReference>
<dbReference type="OrthoDB" id="2364641at2759"/>
<keyword evidence="1" id="KW-0732">Signal</keyword>
<feature type="signal peptide" evidence="1">
    <location>
        <begin position="1"/>
        <end position="26"/>
    </location>
</feature>
<evidence type="ECO:0000313" key="3">
    <source>
        <dbReference type="Proteomes" id="UP000789396"/>
    </source>
</evidence>
<keyword evidence="3" id="KW-1185">Reference proteome</keyword>
<evidence type="ECO:0000313" key="2">
    <source>
        <dbReference type="EMBL" id="CAG8532150.1"/>
    </source>
</evidence>
<gene>
    <name evidence="2" type="ORF">RFULGI_LOCUS3841</name>
</gene>
<reference evidence="2" key="1">
    <citation type="submission" date="2021-06" db="EMBL/GenBank/DDBJ databases">
        <authorList>
            <person name="Kallberg Y."/>
            <person name="Tangrot J."/>
            <person name="Rosling A."/>
        </authorList>
    </citation>
    <scope>NUCLEOTIDE SEQUENCE</scope>
    <source>
        <strain evidence="2">IN212</strain>
    </source>
</reference>
<evidence type="ECO:0000256" key="1">
    <source>
        <dbReference type="SAM" id="SignalP"/>
    </source>
</evidence>
<accession>A0A9N9AGG0</accession>
<sequence length="155" mass="16620">MNRQTFNSFLFVLLSILLALTITVSARINIPINKHANKHDNKHTPTKTKCSTPTPKPTCCQSRGSPGWNDKFHLASGGGIDYTNITTAQDCCNACIADPNCFQWYFVSGVRCLIDNRDACSHVTITPSGDITPSGGVAEGGIIRCSDGSGSECIP</sequence>